<sequence length="240" mass="27951">MKFRTGDVIIWSATREYDLLGHYTIGLGGWHTAIILVGKSFEQFSKCKPTPSPTDTYVTFQITSIYPIEEIVGHLWTKPNSCSLYILKRSKREADIPEKLAYDTYIKYLSFEKVGETRRVRLAILAYLKMGYLDEDPVKNNINYNLCPWFVGFMLASFGILSKRIDINSLLPIDFFNLEFGQKQKYRKIEVFDKLLMDFRIGYLSFLEHTGLIEFQSHENESVDEIIGDYQFPQFTGSLR</sequence>
<organism evidence="1">
    <name type="scientific">Solivirus sp</name>
    <dbReference type="NCBI Taxonomy" id="2487772"/>
    <lineage>
        <taxon>Viruses</taxon>
        <taxon>Pithoviruses</taxon>
    </lineage>
</organism>
<evidence type="ECO:0000313" key="1">
    <source>
        <dbReference type="EMBL" id="AYV86030.1"/>
    </source>
</evidence>
<protein>
    <submittedName>
        <fullName evidence="1">Uncharacterized protein</fullName>
    </submittedName>
</protein>
<reference evidence="1" key="1">
    <citation type="submission" date="2018-10" db="EMBL/GenBank/DDBJ databases">
        <title>Hidden diversity of soil giant viruses.</title>
        <authorList>
            <person name="Schulz F."/>
            <person name="Alteio L."/>
            <person name="Goudeau D."/>
            <person name="Ryan E.M."/>
            <person name="Malmstrom R.R."/>
            <person name="Blanchard J."/>
            <person name="Woyke T."/>
        </authorList>
    </citation>
    <scope>NUCLEOTIDE SEQUENCE</scope>
    <source>
        <strain evidence="1">SOV1</strain>
    </source>
</reference>
<accession>A0A3G5AFR8</accession>
<gene>
    <name evidence="1" type="ORF">Solivirus3_30</name>
</gene>
<dbReference type="EMBL" id="MK072491">
    <property type="protein sequence ID" value="AYV86030.1"/>
    <property type="molecule type" value="Genomic_DNA"/>
</dbReference>
<name>A0A3G5AFR8_9VIRU</name>
<proteinExistence type="predicted"/>